<dbReference type="Gene3D" id="3.40.50.300">
    <property type="entry name" value="P-loop containing nucleotide triphosphate hydrolases"/>
    <property type="match status" value="1"/>
</dbReference>
<feature type="domain" description="AAA+ ATPase" evidence="3">
    <location>
        <begin position="32"/>
        <end position="173"/>
    </location>
</feature>
<dbReference type="InterPro" id="IPR050764">
    <property type="entry name" value="CbbQ/NirQ/NorQ/GpvN"/>
</dbReference>
<dbReference type="SMART" id="SM00382">
    <property type="entry name" value="AAA"/>
    <property type="match status" value="1"/>
</dbReference>
<dbReference type="InterPro" id="IPR041628">
    <property type="entry name" value="ChlI/MoxR_AAA_lid"/>
</dbReference>
<dbReference type="InterPro" id="IPR027417">
    <property type="entry name" value="P-loop_NTPase"/>
</dbReference>
<keyword evidence="2" id="KW-0067">ATP-binding</keyword>
<comment type="caution">
    <text evidence="4">The sequence shown here is derived from an EMBL/GenBank/DDBJ whole genome shotgun (WGS) entry which is preliminary data.</text>
</comment>
<dbReference type="FunFam" id="3.40.50.300:FF:000640">
    <property type="entry name" value="MoxR family ATPase"/>
    <property type="match status" value="1"/>
</dbReference>
<organism evidence="4">
    <name type="scientific">mine drainage metagenome</name>
    <dbReference type="NCBI Taxonomy" id="410659"/>
    <lineage>
        <taxon>unclassified sequences</taxon>
        <taxon>metagenomes</taxon>
        <taxon>ecological metagenomes</taxon>
    </lineage>
</organism>
<dbReference type="Pfam" id="PF07726">
    <property type="entry name" value="AAA_3"/>
    <property type="match status" value="1"/>
</dbReference>
<dbReference type="SUPFAM" id="SSF52540">
    <property type="entry name" value="P-loop containing nucleoside triphosphate hydrolases"/>
    <property type="match status" value="1"/>
</dbReference>
<dbReference type="PIRSF" id="PIRSF002849">
    <property type="entry name" value="AAA_ATPase_chaperone_MoxR_prd"/>
    <property type="match status" value="1"/>
</dbReference>
<keyword evidence="1" id="KW-0547">Nucleotide-binding</keyword>
<dbReference type="InterPro" id="IPR011703">
    <property type="entry name" value="ATPase_AAA-3"/>
</dbReference>
<dbReference type="PANTHER" id="PTHR42759:SF1">
    <property type="entry name" value="MAGNESIUM-CHELATASE SUBUNIT CHLD"/>
    <property type="match status" value="1"/>
</dbReference>
<evidence type="ECO:0000256" key="1">
    <source>
        <dbReference type="ARBA" id="ARBA00022741"/>
    </source>
</evidence>
<dbReference type="CDD" id="cd00009">
    <property type="entry name" value="AAA"/>
    <property type="match status" value="1"/>
</dbReference>
<gene>
    <name evidence="4" type="ORF">CARN4_0681</name>
</gene>
<dbReference type="EMBL" id="CABO01000018">
    <property type="protein sequence ID" value="CBI01423.1"/>
    <property type="molecule type" value="Genomic_DNA"/>
</dbReference>
<evidence type="ECO:0000259" key="3">
    <source>
        <dbReference type="SMART" id="SM00382"/>
    </source>
</evidence>
<dbReference type="PANTHER" id="PTHR42759">
    <property type="entry name" value="MOXR FAMILY PROTEIN"/>
    <property type="match status" value="1"/>
</dbReference>
<accession>E6Q2L3</accession>
<reference evidence="4" key="1">
    <citation type="submission" date="2009-10" db="EMBL/GenBank/DDBJ databases">
        <title>Diversity of trophic interactions inside an arsenic-rich microbial ecosystem.</title>
        <authorList>
            <person name="Bertin P.N."/>
            <person name="Heinrich-Salmeron A."/>
            <person name="Pelletier E."/>
            <person name="Goulhen-Chollet F."/>
            <person name="Arsene-Ploetze F."/>
            <person name="Gallien S."/>
            <person name="Calteau A."/>
            <person name="Vallenet D."/>
            <person name="Casiot C."/>
            <person name="Chane-Woon-Ming B."/>
            <person name="Giloteaux L."/>
            <person name="Barakat M."/>
            <person name="Bonnefoy V."/>
            <person name="Bruneel O."/>
            <person name="Chandler M."/>
            <person name="Cleiss J."/>
            <person name="Duran R."/>
            <person name="Elbaz-Poulichet F."/>
            <person name="Fonknechten N."/>
            <person name="Lauga B."/>
            <person name="Mornico D."/>
            <person name="Ortet P."/>
            <person name="Schaeffer C."/>
            <person name="Siguier P."/>
            <person name="Alexander Thil Smith A."/>
            <person name="Van Dorsselaer A."/>
            <person name="Weissenbach J."/>
            <person name="Medigue C."/>
            <person name="Le Paslier D."/>
        </authorList>
    </citation>
    <scope>NUCLEOTIDE SEQUENCE</scope>
</reference>
<protein>
    <submittedName>
        <fullName evidence="4">Putative AAA ATPase</fullName>
    </submittedName>
</protein>
<dbReference type="Gene3D" id="1.10.8.80">
    <property type="entry name" value="Magnesium chelatase subunit I, C-Terminal domain"/>
    <property type="match status" value="1"/>
</dbReference>
<evidence type="ECO:0000313" key="4">
    <source>
        <dbReference type="EMBL" id="CBI01423.1"/>
    </source>
</evidence>
<dbReference type="AlphaFoldDB" id="E6Q2L3"/>
<dbReference type="Pfam" id="PF17863">
    <property type="entry name" value="AAA_lid_2"/>
    <property type="match status" value="1"/>
</dbReference>
<dbReference type="GO" id="GO:0005524">
    <property type="term" value="F:ATP binding"/>
    <property type="evidence" value="ECO:0007669"/>
    <property type="project" value="UniProtKB-KW"/>
</dbReference>
<dbReference type="GO" id="GO:0016887">
    <property type="term" value="F:ATP hydrolysis activity"/>
    <property type="evidence" value="ECO:0007669"/>
    <property type="project" value="InterPro"/>
</dbReference>
<proteinExistence type="predicted"/>
<dbReference type="InterPro" id="IPR003593">
    <property type="entry name" value="AAA+_ATPase"/>
</dbReference>
<sequence length="307" mass="33840">MNATPRDVERALKTTIVGQSAAIEGLLLALIADGHALLEGPPGIAKTLACRALAASLDATFKRIQFTPDLLPADIVGTRIFDQQSSRFDTVLGPIVANIVLADEINRAPAKVQSALLEAMQERQVTIGLDSHLLPNPFVVLATMNPLDNDGTYALPLAQMDRFLLKIDLGYPSEEEELEILDRYAFAQTPLPQRVATLDDVRRWRAQARAVHVDIKLHRYVVELVMATRQESPYITSGASPRASLALVNCARARALLHERDYLEPDDIRSVALPVLRHRIAFTHRLSLEGISPSSWIERTIAGVRVP</sequence>
<name>E6Q2L3_9ZZZZ</name>
<evidence type="ECO:0000256" key="2">
    <source>
        <dbReference type="ARBA" id="ARBA00022840"/>
    </source>
</evidence>